<dbReference type="PANTHER" id="PTHR30273">
    <property type="entry name" value="PERIPLASMIC SIGNAL SENSOR AND SIGMA FACTOR ACTIVATOR FECR-RELATED"/>
    <property type="match status" value="1"/>
</dbReference>
<keyword evidence="1" id="KW-0472">Membrane</keyword>
<dbReference type="Proteomes" id="UP001207116">
    <property type="component" value="Unassembled WGS sequence"/>
</dbReference>
<dbReference type="PIRSF" id="PIRSF018266">
    <property type="entry name" value="FecR"/>
    <property type="match status" value="1"/>
</dbReference>
<dbReference type="AlphaFoldDB" id="A0AAE3MN07"/>
<feature type="domain" description="Protein FecR C-terminal" evidence="3">
    <location>
        <begin position="232"/>
        <end position="293"/>
    </location>
</feature>
<evidence type="ECO:0000256" key="1">
    <source>
        <dbReference type="SAM" id="Phobius"/>
    </source>
</evidence>
<dbReference type="RefSeq" id="WP_266014305.1">
    <property type="nucleotide sequence ID" value="NZ_JAPFQP010000004.1"/>
</dbReference>
<dbReference type="Pfam" id="PF16344">
    <property type="entry name" value="FecR_C"/>
    <property type="match status" value="1"/>
</dbReference>
<dbReference type="InterPro" id="IPR032508">
    <property type="entry name" value="FecR_C"/>
</dbReference>
<evidence type="ECO:0000259" key="3">
    <source>
        <dbReference type="Pfam" id="PF16344"/>
    </source>
</evidence>
<evidence type="ECO:0000313" key="5">
    <source>
        <dbReference type="Proteomes" id="UP001207116"/>
    </source>
</evidence>
<comment type="caution">
    <text evidence="4">The sequence shown here is derived from an EMBL/GenBank/DDBJ whole genome shotgun (WGS) entry which is preliminary data.</text>
</comment>
<gene>
    <name evidence="4" type="ORF">OO016_12040</name>
</gene>
<keyword evidence="5" id="KW-1185">Reference proteome</keyword>
<organism evidence="4 5">
    <name type="scientific">Lentiprolixibacter aurantiacus</name>
    <dbReference type="NCBI Taxonomy" id="2993939"/>
    <lineage>
        <taxon>Bacteria</taxon>
        <taxon>Pseudomonadati</taxon>
        <taxon>Bacteroidota</taxon>
        <taxon>Flavobacteriia</taxon>
        <taxon>Flavobacteriales</taxon>
        <taxon>Flavobacteriaceae</taxon>
        <taxon>Lentiprolixibacter</taxon>
    </lineage>
</organism>
<evidence type="ECO:0000259" key="2">
    <source>
        <dbReference type="Pfam" id="PF04773"/>
    </source>
</evidence>
<name>A0AAE3MN07_9FLAO</name>
<dbReference type="EMBL" id="JAPFQP010000004">
    <property type="protein sequence ID" value="MCX2720336.1"/>
    <property type="molecule type" value="Genomic_DNA"/>
</dbReference>
<evidence type="ECO:0000313" key="4">
    <source>
        <dbReference type="EMBL" id="MCX2720336.1"/>
    </source>
</evidence>
<keyword evidence="1" id="KW-1133">Transmembrane helix</keyword>
<dbReference type="GO" id="GO:0016989">
    <property type="term" value="F:sigma factor antagonist activity"/>
    <property type="evidence" value="ECO:0007669"/>
    <property type="project" value="TreeGrafter"/>
</dbReference>
<dbReference type="Gene3D" id="2.60.120.1440">
    <property type="match status" value="1"/>
</dbReference>
<dbReference type="InterPro" id="IPR012373">
    <property type="entry name" value="Ferrdict_sens_TM"/>
</dbReference>
<dbReference type="InterPro" id="IPR006860">
    <property type="entry name" value="FecR"/>
</dbReference>
<protein>
    <submittedName>
        <fullName evidence="4">FecR domain-containing protein</fullName>
    </submittedName>
</protein>
<dbReference type="PANTHER" id="PTHR30273:SF2">
    <property type="entry name" value="PROTEIN FECR"/>
    <property type="match status" value="1"/>
</dbReference>
<dbReference type="Gene3D" id="3.55.50.30">
    <property type="match status" value="1"/>
</dbReference>
<reference evidence="4" key="1">
    <citation type="submission" date="2022-11" db="EMBL/GenBank/DDBJ databases">
        <title>The characterization of three novel Bacteroidetes species and genomic analysis of their roles in tidal elemental geochemical cycles.</title>
        <authorList>
            <person name="Ma K.-J."/>
        </authorList>
    </citation>
    <scope>NUCLEOTIDE SEQUENCE</scope>
    <source>
        <strain evidence="4">M415</strain>
    </source>
</reference>
<feature type="domain" description="FecR protein" evidence="2">
    <location>
        <begin position="100"/>
        <end position="191"/>
    </location>
</feature>
<feature type="transmembrane region" description="Helical" evidence="1">
    <location>
        <begin position="72"/>
        <end position="94"/>
    </location>
</feature>
<keyword evidence="1" id="KW-0812">Transmembrane</keyword>
<sequence>MNKEELINKWLSGTLTQEESSAFESLEDAAFLKGIVDNASAFKASHFSSPGDYSQLKDRLGKKDESKGKIRWIGPLLRVASVVLIGFVLSYFLWPGSVTKIDTRIGEQTTITLPDESRVTINAVSELAFNERKWDKNRQVRLIGEAFFDVVKGSKFKVITPEGEITVLGTEFNVKQRGDFFEVSCYEGKVQVVSGNYKVILEVGDKFRSSGGKFTTGKNSFSAPQWTQNTSTFERVAISEVFTELERQFGISVTFENVDSTLLFTGGFTHGDLENALKSITEPLNLHYSITETNNVRVMPGEK</sequence>
<dbReference type="Pfam" id="PF04773">
    <property type="entry name" value="FecR"/>
    <property type="match status" value="1"/>
</dbReference>
<proteinExistence type="predicted"/>
<accession>A0AAE3MN07</accession>